<proteinExistence type="predicted"/>
<evidence type="ECO:0000313" key="3">
    <source>
        <dbReference type="Proteomes" id="UP000509346"/>
    </source>
</evidence>
<dbReference type="RefSeq" id="WP_179920108.1">
    <property type="nucleotide sequence ID" value="NZ_CP058909.1"/>
</dbReference>
<dbReference type="GeneID" id="56081114"/>
<gene>
    <name evidence="2" type="ORF">HZS54_00955</name>
</gene>
<dbReference type="KEGG" id="hpel:HZS54_00955"/>
<evidence type="ECO:0008006" key="4">
    <source>
        <dbReference type="Google" id="ProtNLM"/>
    </source>
</evidence>
<dbReference type="Proteomes" id="UP000509346">
    <property type="component" value="Chromosome"/>
</dbReference>
<reference evidence="2 3" key="1">
    <citation type="submission" date="2020-07" db="EMBL/GenBank/DDBJ databases">
        <title>Halosimplex litoreum sp. nov. and Halosimplex rubrum sp. nov., isolated from different salt environments.</title>
        <authorList>
            <person name="Cui H."/>
        </authorList>
    </citation>
    <scope>NUCLEOTIDE SEQUENCE [LARGE SCALE GENOMIC DNA]</scope>
    <source>
        <strain evidence="2 3">R2</strain>
    </source>
</reference>
<dbReference type="Pfam" id="PF14520">
    <property type="entry name" value="HHH_5"/>
    <property type="match status" value="1"/>
</dbReference>
<dbReference type="SUPFAM" id="SSF47794">
    <property type="entry name" value="Rad51 N-terminal domain-like"/>
    <property type="match status" value="1"/>
</dbReference>
<feature type="compositionally biased region" description="Acidic residues" evidence="1">
    <location>
        <begin position="83"/>
        <end position="145"/>
    </location>
</feature>
<dbReference type="Gene3D" id="1.10.150.20">
    <property type="entry name" value="5' to 3' exonuclease, C-terminal subdomain"/>
    <property type="match status" value="1"/>
</dbReference>
<sequence>MGLIERIKSALGLGASSSTSQPAASSTDGPSPGDDPGAAGDGASGDGVDVTVEHEPATANEDAVKGTDTATESGSTTATEPTDSTDEVEDDTGVEADAGVDESGAEATADEAAEVTGDAETDDSGAADAETDDSGAADAETDDSSDGAPTDPAPDAELEDIKGIGPTYAERLREAGVDGVAGLAESDAAALADETDIAESRVENWVEQAKLY</sequence>
<evidence type="ECO:0000313" key="2">
    <source>
        <dbReference type="EMBL" id="QLH80277.1"/>
    </source>
</evidence>
<dbReference type="GO" id="GO:0000166">
    <property type="term" value="F:nucleotide binding"/>
    <property type="evidence" value="ECO:0007669"/>
    <property type="project" value="InterPro"/>
</dbReference>
<feature type="compositionally biased region" description="Low complexity" evidence="1">
    <location>
        <begin position="66"/>
        <end position="82"/>
    </location>
</feature>
<dbReference type="OrthoDB" id="202878at2157"/>
<dbReference type="AlphaFoldDB" id="A0A7D5P450"/>
<evidence type="ECO:0000256" key="1">
    <source>
        <dbReference type="SAM" id="MobiDB-lite"/>
    </source>
</evidence>
<feature type="compositionally biased region" description="Low complexity" evidence="1">
    <location>
        <begin position="9"/>
        <end position="38"/>
    </location>
</feature>
<protein>
    <recommendedName>
        <fullName evidence="4">Helix-hairpin-helix domain-containing protein</fullName>
    </recommendedName>
</protein>
<keyword evidence="3" id="KW-1185">Reference proteome</keyword>
<name>A0A7D5P450_9EURY</name>
<dbReference type="InterPro" id="IPR010995">
    <property type="entry name" value="DNA_repair_Rad51/TF_NusA_a-hlx"/>
</dbReference>
<dbReference type="EMBL" id="CP058909">
    <property type="protein sequence ID" value="QLH80277.1"/>
    <property type="molecule type" value="Genomic_DNA"/>
</dbReference>
<feature type="region of interest" description="Disordered" evidence="1">
    <location>
        <begin position="1"/>
        <end position="165"/>
    </location>
</feature>
<accession>A0A7D5P450</accession>
<organism evidence="2 3">
    <name type="scientific">Halosimplex pelagicum</name>
    <dbReference type="NCBI Taxonomy" id="869886"/>
    <lineage>
        <taxon>Archaea</taxon>
        <taxon>Methanobacteriati</taxon>
        <taxon>Methanobacteriota</taxon>
        <taxon>Stenosarchaea group</taxon>
        <taxon>Halobacteria</taxon>
        <taxon>Halobacteriales</taxon>
        <taxon>Haloarculaceae</taxon>
        <taxon>Halosimplex</taxon>
    </lineage>
</organism>